<sequence>MDSILAIGVGLVLRIVVDVATDNDDRVGGVLVGLWEGVVLNHFIRRMPRSFDPYLGFGFRIFVDFLFTQSLSRLSLIVLWALNCTKHLA</sequence>
<keyword evidence="1" id="KW-0732">Signal</keyword>
<gene>
    <name evidence="2" type="ORF">L210DRAFT_957744</name>
</gene>
<feature type="chain" id="PRO_5042107247" evidence="1">
    <location>
        <begin position="21"/>
        <end position="89"/>
    </location>
</feature>
<proteinExistence type="predicted"/>
<accession>A0AAD4GHY5</accession>
<protein>
    <submittedName>
        <fullName evidence="2">Uncharacterized protein</fullName>
    </submittedName>
</protein>
<evidence type="ECO:0000313" key="2">
    <source>
        <dbReference type="EMBL" id="KAF8444779.1"/>
    </source>
</evidence>
<name>A0AAD4GHY5_BOLED</name>
<evidence type="ECO:0000313" key="3">
    <source>
        <dbReference type="Proteomes" id="UP001194468"/>
    </source>
</evidence>
<keyword evidence="3" id="KW-1185">Reference proteome</keyword>
<reference evidence="2" key="1">
    <citation type="submission" date="2019-10" db="EMBL/GenBank/DDBJ databases">
        <authorList>
            <consortium name="DOE Joint Genome Institute"/>
            <person name="Kuo A."/>
            <person name="Miyauchi S."/>
            <person name="Kiss E."/>
            <person name="Drula E."/>
            <person name="Kohler A."/>
            <person name="Sanchez-Garcia M."/>
            <person name="Andreopoulos B."/>
            <person name="Barry K.W."/>
            <person name="Bonito G."/>
            <person name="Buee M."/>
            <person name="Carver A."/>
            <person name="Chen C."/>
            <person name="Cichocki N."/>
            <person name="Clum A."/>
            <person name="Culley D."/>
            <person name="Crous P.W."/>
            <person name="Fauchery L."/>
            <person name="Girlanda M."/>
            <person name="Hayes R."/>
            <person name="Keri Z."/>
            <person name="LaButti K."/>
            <person name="Lipzen A."/>
            <person name="Lombard V."/>
            <person name="Magnuson J."/>
            <person name="Maillard F."/>
            <person name="Morin E."/>
            <person name="Murat C."/>
            <person name="Nolan M."/>
            <person name="Ohm R."/>
            <person name="Pangilinan J."/>
            <person name="Pereira M."/>
            <person name="Perotto S."/>
            <person name="Peter M."/>
            <person name="Riley R."/>
            <person name="Sitrit Y."/>
            <person name="Stielow B."/>
            <person name="Szollosi G."/>
            <person name="Zifcakova L."/>
            <person name="Stursova M."/>
            <person name="Spatafora J.W."/>
            <person name="Tedersoo L."/>
            <person name="Vaario L.-M."/>
            <person name="Yamada A."/>
            <person name="Yan M."/>
            <person name="Wang P."/>
            <person name="Xu J."/>
            <person name="Bruns T."/>
            <person name="Baldrian P."/>
            <person name="Vilgalys R."/>
            <person name="Henrissat B."/>
            <person name="Grigoriev I.V."/>
            <person name="Hibbett D."/>
            <person name="Nagy L.G."/>
            <person name="Martin F.M."/>
        </authorList>
    </citation>
    <scope>NUCLEOTIDE SEQUENCE</scope>
    <source>
        <strain evidence="2">BED1</strain>
    </source>
</reference>
<dbReference type="EMBL" id="WHUW01000006">
    <property type="protein sequence ID" value="KAF8444779.1"/>
    <property type="molecule type" value="Genomic_DNA"/>
</dbReference>
<dbReference type="AlphaFoldDB" id="A0AAD4GHY5"/>
<reference evidence="2" key="2">
    <citation type="journal article" date="2020" name="Nat. Commun.">
        <title>Large-scale genome sequencing of mycorrhizal fungi provides insights into the early evolution of symbiotic traits.</title>
        <authorList>
            <person name="Miyauchi S."/>
            <person name="Kiss E."/>
            <person name="Kuo A."/>
            <person name="Drula E."/>
            <person name="Kohler A."/>
            <person name="Sanchez-Garcia M."/>
            <person name="Morin E."/>
            <person name="Andreopoulos B."/>
            <person name="Barry K.W."/>
            <person name="Bonito G."/>
            <person name="Buee M."/>
            <person name="Carver A."/>
            <person name="Chen C."/>
            <person name="Cichocki N."/>
            <person name="Clum A."/>
            <person name="Culley D."/>
            <person name="Crous P.W."/>
            <person name="Fauchery L."/>
            <person name="Girlanda M."/>
            <person name="Hayes R.D."/>
            <person name="Keri Z."/>
            <person name="LaButti K."/>
            <person name="Lipzen A."/>
            <person name="Lombard V."/>
            <person name="Magnuson J."/>
            <person name="Maillard F."/>
            <person name="Murat C."/>
            <person name="Nolan M."/>
            <person name="Ohm R.A."/>
            <person name="Pangilinan J."/>
            <person name="Pereira M.F."/>
            <person name="Perotto S."/>
            <person name="Peter M."/>
            <person name="Pfister S."/>
            <person name="Riley R."/>
            <person name="Sitrit Y."/>
            <person name="Stielow J.B."/>
            <person name="Szollosi G."/>
            <person name="Zifcakova L."/>
            <person name="Stursova M."/>
            <person name="Spatafora J.W."/>
            <person name="Tedersoo L."/>
            <person name="Vaario L.M."/>
            <person name="Yamada A."/>
            <person name="Yan M."/>
            <person name="Wang P."/>
            <person name="Xu J."/>
            <person name="Bruns T."/>
            <person name="Baldrian P."/>
            <person name="Vilgalys R."/>
            <person name="Dunand C."/>
            <person name="Henrissat B."/>
            <person name="Grigoriev I.V."/>
            <person name="Hibbett D."/>
            <person name="Nagy L.G."/>
            <person name="Martin F.M."/>
        </authorList>
    </citation>
    <scope>NUCLEOTIDE SEQUENCE</scope>
    <source>
        <strain evidence="2">BED1</strain>
    </source>
</reference>
<comment type="caution">
    <text evidence="2">The sequence shown here is derived from an EMBL/GenBank/DDBJ whole genome shotgun (WGS) entry which is preliminary data.</text>
</comment>
<evidence type="ECO:0000256" key="1">
    <source>
        <dbReference type="SAM" id="SignalP"/>
    </source>
</evidence>
<organism evidence="2 3">
    <name type="scientific">Boletus edulis BED1</name>
    <dbReference type="NCBI Taxonomy" id="1328754"/>
    <lineage>
        <taxon>Eukaryota</taxon>
        <taxon>Fungi</taxon>
        <taxon>Dikarya</taxon>
        <taxon>Basidiomycota</taxon>
        <taxon>Agaricomycotina</taxon>
        <taxon>Agaricomycetes</taxon>
        <taxon>Agaricomycetidae</taxon>
        <taxon>Boletales</taxon>
        <taxon>Boletineae</taxon>
        <taxon>Boletaceae</taxon>
        <taxon>Boletoideae</taxon>
        <taxon>Boletus</taxon>
    </lineage>
</organism>
<dbReference type="Proteomes" id="UP001194468">
    <property type="component" value="Unassembled WGS sequence"/>
</dbReference>
<feature type="signal peptide" evidence="1">
    <location>
        <begin position="1"/>
        <end position="20"/>
    </location>
</feature>